<evidence type="ECO:0000256" key="3">
    <source>
        <dbReference type="ARBA" id="ARBA00022692"/>
    </source>
</evidence>
<feature type="transmembrane region" description="Helical" evidence="7">
    <location>
        <begin position="21"/>
        <end position="41"/>
    </location>
</feature>
<feature type="domain" description="Major facilitator superfamily (MFS) profile" evidence="8">
    <location>
        <begin position="1"/>
        <end position="151"/>
    </location>
</feature>
<evidence type="ECO:0000256" key="1">
    <source>
        <dbReference type="ARBA" id="ARBA00004651"/>
    </source>
</evidence>
<keyword evidence="10" id="KW-1185">Reference proteome</keyword>
<dbReference type="PROSITE" id="PS50850">
    <property type="entry name" value="MFS"/>
    <property type="match status" value="1"/>
</dbReference>
<feature type="transmembrane region" description="Helical" evidence="7">
    <location>
        <begin position="47"/>
        <end position="68"/>
    </location>
</feature>
<proteinExistence type="predicted"/>
<dbReference type="InterPro" id="IPR020846">
    <property type="entry name" value="MFS_dom"/>
</dbReference>
<dbReference type="Pfam" id="PF07690">
    <property type="entry name" value="MFS_1"/>
    <property type="match status" value="1"/>
</dbReference>
<dbReference type="AlphaFoldDB" id="A0A1I3H516"/>
<evidence type="ECO:0000256" key="4">
    <source>
        <dbReference type="ARBA" id="ARBA00022989"/>
    </source>
</evidence>
<keyword evidence="2" id="KW-0813">Transport</keyword>
<evidence type="ECO:0000256" key="2">
    <source>
        <dbReference type="ARBA" id="ARBA00022448"/>
    </source>
</evidence>
<name>A0A1I3H516_9ACTN</name>
<dbReference type="Gene3D" id="1.20.1720.10">
    <property type="entry name" value="Multidrug resistance protein D"/>
    <property type="match status" value="1"/>
</dbReference>
<comment type="subcellular location">
    <subcellularLocation>
        <location evidence="1">Cell membrane</location>
        <topology evidence="1">Multi-pass membrane protein</topology>
    </subcellularLocation>
</comment>
<evidence type="ECO:0000256" key="6">
    <source>
        <dbReference type="SAM" id="MobiDB-lite"/>
    </source>
</evidence>
<feature type="region of interest" description="Disordered" evidence="6">
    <location>
        <begin position="103"/>
        <end position="151"/>
    </location>
</feature>
<dbReference type="GO" id="GO:0005886">
    <property type="term" value="C:plasma membrane"/>
    <property type="evidence" value="ECO:0007669"/>
    <property type="project" value="UniProtKB-SubCell"/>
</dbReference>
<keyword evidence="4 7" id="KW-1133">Transmembrane helix</keyword>
<reference evidence="10" key="1">
    <citation type="submission" date="2016-10" db="EMBL/GenBank/DDBJ databases">
        <authorList>
            <person name="Varghese N."/>
            <person name="Submissions S."/>
        </authorList>
    </citation>
    <scope>NUCLEOTIDE SEQUENCE [LARGE SCALE GENOMIC DNA]</scope>
    <source>
        <strain evidence="10">CGMCC 4.2126</strain>
    </source>
</reference>
<dbReference type="InterPro" id="IPR036259">
    <property type="entry name" value="MFS_trans_sf"/>
</dbReference>
<dbReference type="InterPro" id="IPR011701">
    <property type="entry name" value="MFS"/>
</dbReference>
<feature type="compositionally biased region" description="Low complexity" evidence="6">
    <location>
        <begin position="115"/>
        <end position="140"/>
    </location>
</feature>
<evidence type="ECO:0000256" key="7">
    <source>
        <dbReference type="SAM" id="Phobius"/>
    </source>
</evidence>
<accession>A0A1I3H516</accession>
<evidence type="ECO:0000259" key="8">
    <source>
        <dbReference type="PROSITE" id="PS50850"/>
    </source>
</evidence>
<evidence type="ECO:0000256" key="5">
    <source>
        <dbReference type="ARBA" id="ARBA00023136"/>
    </source>
</evidence>
<keyword evidence="3 7" id="KW-0812">Transmembrane</keyword>
<organism evidence="9 10">
    <name type="scientific">Streptosporangium canum</name>
    <dbReference type="NCBI Taxonomy" id="324952"/>
    <lineage>
        <taxon>Bacteria</taxon>
        <taxon>Bacillati</taxon>
        <taxon>Actinomycetota</taxon>
        <taxon>Actinomycetes</taxon>
        <taxon>Streptosporangiales</taxon>
        <taxon>Streptosporangiaceae</taxon>
        <taxon>Streptosporangium</taxon>
    </lineage>
</organism>
<keyword evidence="5 7" id="KW-0472">Membrane</keyword>
<dbReference type="PANTHER" id="PTHR42718:SF9">
    <property type="entry name" value="MAJOR FACILITATOR SUPERFAMILY MULTIDRUG TRANSPORTER MFSC"/>
    <property type="match status" value="1"/>
</dbReference>
<dbReference type="PANTHER" id="PTHR42718">
    <property type="entry name" value="MAJOR FACILITATOR SUPERFAMILY MULTIDRUG TRANSPORTER MFSC"/>
    <property type="match status" value="1"/>
</dbReference>
<evidence type="ECO:0000313" key="10">
    <source>
        <dbReference type="Proteomes" id="UP000199111"/>
    </source>
</evidence>
<dbReference type="EMBL" id="FOQY01000002">
    <property type="protein sequence ID" value="SFI30692.1"/>
    <property type="molecule type" value="Genomic_DNA"/>
</dbReference>
<protein>
    <submittedName>
        <fullName evidence="9">Major Facilitator Superfamily protein</fullName>
    </submittedName>
</protein>
<dbReference type="Proteomes" id="UP000199111">
    <property type="component" value="Unassembled WGS sequence"/>
</dbReference>
<dbReference type="SUPFAM" id="SSF103473">
    <property type="entry name" value="MFS general substrate transporter"/>
    <property type="match status" value="1"/>
</dbReference>
<gene>
    <name evidence="9" type="ORF">SAMN05216275_102353</name>
</gene>
<dbReference type="GO" id="GO:0022857">
    <property type="term" value="F:transmembrane transporter activity"/>
    <property type="evidence" value="ECO:0007669"/>
    <property type="project" value="InterPro"/>
</dbReference>
<sequence length="151" mass="14920">MMPSSLALIREAYTDPTRRGRAAAVWAAGGAVASATGPVVGGAATLAGWRLIFIINLPVGVVALALLARTARSPHRPVPFDVIGQITAVVAMGALTFAAIEAGDAGPPTRPAPPAESSTPAASSAAPWPSPSSAPSSPTARGSCPACARAC</sequence>
<evidence type="ECO:0000313" key="9">
    <source>
        <dbReference type="EMBL" id="SFI30692.1"/>
    </source>
</evidence>